<dbReference type="InterPro" id="IPR016181">
    <property type="entry name" value="Acyl_CoA_acyltransferase"/>
</dbReference>
<feature type="domain" description="N-acetyltransferase" evidence="4">
    <location>
        <begin position="16"/>
        <end position="190"/>
    </location>
</feature>
<dbReference type="AlphaFoldDB" id="A0A6J6PMZ5"/>
<reference evidence="5" key="1">
    <citation type="submission" date="2020-05" db="EMBL/GenBank/DDBJ databases">
        <authorList>
            <person name="Chiriac C."/>
            <person name="Salcher M."/>
            <person name="Ghai R."/>
            <person name="Kavagutti S V."/>
        </authorList>
    </citation>
    <scope>NUCLEOTIDE SEQUENCE</scope>
</reference>
<evidence type="ECO:0000259" key="4">
    <source>
        <dbReference type="PROSITE" id="PS51186"/>
    </source>
</evidence>
<proteinExistence type="inferred from homology"/>
<evidence type="ECO:0000256" key="3">
    <source>
        <dbReference type="ARBA" id="ARBA00038502"/>
    </source>
</evidence>
<dbReference type="Gene3D" id="3.40.630.30">
    <property type="match status" value="1"/>
</dbReference>
<dbReference type="GO" id="GO:0008999">
    <property type="term" value="F:protein-N-terminal-alanine acetyltransferase activity"/>
    <property type="evidence" value="ECO:0007669"/>
    <property type="project" value="TreeGrafter"/>
</dbReference>
<dbReference type="Pfam" id="PF13302">
    <property type="entry name" value="Acetyltransf_3"/>
    <property type="match status" value="1"/>
</dbReference>
<name>A0A6J6PMZ5_9ZZZZ</name>
<gene>
    <name evidence="5" type="ORF">UFOPK2598_00423</name>
</gene>
<keyword evidence="1" id="KW-0808">Transferase</keyword>
<dbReference type="PANTHER" id="PTHR43792">
    <property type="entry name" value="GNAT FAMILY, PUTATIVE (AFU_ORTHOLOGUE AFUA_3G00765)-RELATED-RELATED"/>
    <property type="match status" value="1"/>
</dbReference>
<dbReference type="SUPFAM" id="SSF55729">
    <property type="entry name" value="Acyl-CoA N-acyltransferases (Nat)"/>
    <property type="match status" value="1"/>
</dbReference>
<dbReference type="GO" id="GO:0005737">
    <property type="term" value="C:cytoplasm"/>
    <property type="evidence" value="ECO:0007669"/>
    <property type="project" value="TreeGrafter"/>
</dbReference>
<organism evidence="5">
    <name type="scientific">freshwater metagenome</name>
    <dbReference type="NCBI Taxonomy" id="449393"/>
    <lineage>
        <taxon>unclassified sequences</taxon>
        <taxon>metagenomes</taxon>
        <taxon>ecological metagenomes</taxon>
    </lineage>
</organism>
<keyword evidence="2" id="KW-0012">Acyltransferase</keyword>
<dbReference type="InterPro" id="IPR051531">
    <property type="entry name" value="N-acetyltransferase"/>
</dbReference>
<protein>
    <submittedName>
        <fullName evidence="5">Unannotated protein</fullName>
    </submittedName>
</protein>
<accession>A0A6J6PMZ5</accession>
<dbReference type="PANTHER" id="PTHR43792:SF8">
    <property type="entry name" value="[RIBOSOMAL PROTEIN US5]-ALANINE N-ACETYLTRANSFERASE"/>
    <property type="match status" value="1"/>
</dbReference>
<sequence>MGATSDWPIKLSGGEIFLRPLRFRDKAAWDSCRAKNREWLAPWEATRPEIDSHLPLPSFVGMVLQYRRDGMSLRSISLGIWIKENGAEKFIGQITLGGIVFGAMRGGHIGYWIDQRYANKGYTTKAVSILTDFGLNDLSLHRIEINLRPENDASKRVAEKAGYIFEGVRPRYLHIDGAWRDHLTYVKENPRIK</sequence>
<comment type="similarity">
    <text evidence="3">Belongs to the acetyltransferase family. RimJ subfamily.</text>
</comment>
<evidence type="ECO:0000256" key="2">
    <source>
        <dbReference type="ARBA" id="ARBA00023315"/>
    </source>
</evidence>
<dbReference type="InterPro" id="IPR000182">
    <property type="entry name" value="GNAT_dom"/>
</dbReference>
<dbReference type="PROSITE" id="PS51186">
    <property type="entry name" value="GNAT"/>
    <property type="match status" value="1"/>
</dbReference>
<dbReference type="EMBL" id="CAEZXV010000027">
    <property type="protein sequence ID" value="CAB4697848.1"/>
    <property type="molecule type" value="Genomic_DNA"/>
</dbReference>
<evidence type="ECO:0000256" key="1">
    <source>
        <dbReference type="ARBA" id="ARBA00022679"/>
    </source>
</evidence>
<evidence type="ECO:0000313" key="5">
    <source>
        <dbReference type="EMBL" id="CAB4697848.1"/>
    </source>
</evidence>